<reference evidence="4 5" key="1">
    <citation type="submission" date="2024-09" db="EMBL/GenBank/DDBJ databases">
        <authorList>
            <person name="Sun Q."/>
            <person name="Mori K."/>
        </authorList>
    </citation>
    <scope>NUCLEOTIDE SEQUENCE [LARGE SCALE GENOMIC DNA]</scope>
    <source>
        <strain evidence="4 5">CCM 8654</strain>
    </source>
</reference>
<keyword evidence="3" id="KW-0732">Signal</keyword>
<dbReference type="RefSeq" id="WP_378518005.1">
    <property type="nucleotide sequence ID" value="NZ_CBCSDI010000027.1"/>
</dbReference>
<protein>
    <recommendedName>
        <fullName evidence="6">Exo-alpha-sialidase</fullName>
    </recommendedName>
</protein>
<gene>
    <name evidence="4" type="ORF">ACFFJG_07665</name>
</gene>
<evidence type="ECO:0000313" key="5">
    <source>
        <dbReference type="Proteomes" id="UP001589698"/>
    </source>
</evidence>
<name>A0ABV6E046_9ACTN</name>
<evidence type="ECO:0000256" key="2">
    <source>
        <dbReference type="SAM" id="MobiDB-lite"/>
    </source>
</evidence>
<feature type="region of interest" description="Disordered" evidence="2">
    <location>
        <begin position="28"/>
        <end position="48"/>
    </location>
</feature>
<keyword evidence="5" id="KW-1185">Reference proteome</keyword>
<feature type="active site" evidence="1">
    <location>
        <position position="273"/>
    </location>
</feature>
<dbReference type="InterPro" id="IPR033140">
    <property type="entry name" value="Lipase_GDXG_put_SER_AS"/>
</dbReference>
<proteinExistence type="predicted"/>
<evidence type="ECO:0008006" key="6">
    <source>
        <dbReference type="Google" id="ProtNLM"/>
    </source>
</evidence>
<dbReference type="CDD" id="cd15482">
    <property type="entry name" value="Sialidase_non-viral"/>
    <property type="match status" value="1"/>
</dbReference>
<feature type="compositionally biased region" description="Pro residues" evidence="2">
    <location>
        <begin position="36"/>
        <end position="47"/>
    </location>
</feature>
<evidence type="ECO:0000256" key="3">
    <source>
        <dbReference type="SAM" id="SignalP"/>
    </source>
</evidence>
<dbReference type="Proteomes" id="UP001589698">
    <property type="component" value="Unassembled WGS sequence"/>
</dbReference>
<evidence type="ECO:0000256" key="1">
    <source>
        <dbReference type="PROSITE-ProRule" id="PRU10038"/>
    </source>
</evidence>
<accession>A0ABV6E046</accession>
<feature type="chain" id="PRO_5046712196" description="Exo-alpha-sialidase" evidence="3">
    <location>
        <begin position="32"/>
        <end position="508"/>
    </location>
</feature>
<organism evidence="4 5">
    <name type="scientific">Nocardioides zeicaulis</name>
    <dbReference type="NCBI Taxonomy" id="1776857"/>
    <lineage>
        <taxon>Bacteria</taxon>
        <taxon>Bacillati</taxon>
        <taxon>Actinomycetota</taxon>
        <taxon>Actinomycetes</taxon>
        <taxon>Propionibacteriales</taxon>
        <taxon>Nocardioidaceae</taxon>
        <taxon>Nocardioides</taxon>
    </lineage>
</organism>
<sequence length="508" mass="51932">MRAPRHLVRSLTLTTAVAVASLAGVAPSTGAVHQDPSPPHAAKPPADPTTVVAVAGPGQSFGGPAVLTTSTRVSLMSYYRQGPGVARVLELQRQSGASDWTPVALPQGGLDTFGSPSLVQDPATGRILLTASADASGDLAGTLGTYLWWSADQGVTWSAPIRVWNSFGVGDAAPDGTGGFWTTVGQTDALIAHVPAGYAMQTTPSGAVRLTDKLGSRGATGLVTAGAARTPVFGFYSTSGVYAHRGATYDPGLDTQVFGAGSLGSLLGVAGDSSGAALATSHTPGYAASGTSALWVRSLDPTTGALSDERRLSTGQALFFQLRALPSGRGPAAIWRDNGDSDLYVARASGGVDGTWSTSTVIDDEADAVSYYAYLDVSDGWAVGLGNRDSDSAAVVWAADASPRTVDPTLARKGRASYSAKSGTLAIRTTVNTPGRIKTVATVTAPGRKPTKVARAVRSTGYGTYTTKVKVPKAARALLRSVPKARVTLSVTFVNSAGKARLRAAVKA</sequence>
<dbReference type="InterPro" id="IPR036278">
    <property type="entry name" value="Sialidase_sf"/>
</dbReference>
<feature type="signal peptide" evidence="3">
    <location>
        <begin position="1"/>
        <end position="31"/>
    </location>
</feature>
<evidence type="ECO:0000313" key="4">
    <source>
        <dbReference type="EMBL" id="MFC0222352.1"/>
    </source>
</evidence>
<comment type="caution">
    <text evidence="4">The sequence shown here is derived from an EMBL/GenBank/DDBJ whole genome shotgun (WGS) entry which is preliminary data.</text>
</comment>
<dbReference type="Gene3D" id="2.120.10.10">
    <property type="match status" value="1"/>
</dbReference>
<dbReference type="EMBL" id="JBHLXH010000001">
    <property type="protein sequence ID" value="MFC0222352.1"/>
    <property type="molecule type" value="Genomic_DNA"/>
</dbReference>
<dbReference type="PROSITE" id="PS01174">
    <property type="entry name" value="LIPASE_GDXG_SER"/>
    <property type="match status" value="1"/>
</dbReference>
<dbReference type="SUPFAM" id="SSF50939">
    <property type="entry name" value="Sialidases"/>
    <property type="match status" value="1"/>
</dbReference>